<dbReference type="PRINTS" id="PR01727">
    <property type="entry name" value="DNABINDINGHU"/>
</dbReference>
<dbReference type="EMBL" id="AP007255">
    <property type="protein sequence ID" value="BAE49796.1"/>
    <property type="molecule type" value="Genomic_DNA"/>
</dbReference>
<evidence type="ECO:0000256" key="5">
    <source>
        <dbReference type="RuleBase" id="RU003939"/>
    </source>
</evidence>
<dbReference type="KEGG" id="mag:amb0992"/>
<evidence type="ECO:0000256" key="3">
    <source>
        <dbReference type="ARBA" id="ARBA00023067"/>
    </source>
</evidence>
<evidence type="ECO:0000313" key="7">
    <source>
        <dbReference type="Proteomes" id="UP000007058"/>
    </source>
</evidence>
<dbReference type="STRING" id="342108.amb0992"/>
<dbReference type="FunFam" id="4.10.520.10:FF:000001">
    <property type="entry name" value="DNA-binding protein HU"/>
    <property type="match status" value="1"/>
</dbReference>
<dbReference type="GO" id="GO:0005829">
    <property type="term" value="C:cytosol"/>
    <property type="evidence" value="ECO:0007669"/>
    <property type="project" value="TreeGrafter"/>
</dbReference>
<dbReference type="PANTHER" id="PTHR33175:SF3">
    <property type="entry name" value="DNA-BINDING PROTEIN HU-BETA"/>
    <property type="match status" value="1"/>
</dbReference>
<dbReference type="InterPro" id="IPR010992">
    <property type="entry name" value="IHF-like_DNA-bd_dom_sf"/>
</dbReference>
<dbReference type="AlphaFoldDB" id="Q2W8M9"/>
<gene>
    <name evidence="6" type="ordered locus">amb0992</name>
</gene>
<evidence type="ECO:0000313" key="6">
    <source>
        <dbReference type="EMBL" id="BAE49796.1"/>
    </source>
</evidence>
<dbReference type="OrthoDB" id="9804203at2"/>
<reference evidence="6 7" key="1">
    <citation type="journal article" date="2005" name="DNA Res.">
        <title>Complete genome sequence of the facultative anaerobic magnetotactic bacterium Magnetospirillum sp. strain AMB-1.</title>
        <authorList>
            <person name="Matsunaga T."/>
            <person name="Okamura Y."/>
            <person name="Fukuda Y."/>
            <person name="Wahyudi A.T."/>
            <person name="Murase Y."/>
            <person name="Takeyama H."/>
        </authorList>
    </citation>
    <scope>NUCLEOTIDE SEQUENCE [LARGE SCALE GENOMIC DNA]</scope>
    <source>
        <strain evidence="7">ATCC 700264 / AMB-1</strain>
    </source>
</reference>
<proteinExistence type="inferred from homology"/>
<dbReference type="Proteomes" id="UP000007058">
    <property type="component" value="Chromosome"/>
</dbReference>
<dbReference type="Gene3D" id="4.10.520.10">
    <property type="entry name" value="IHF-like DNA-binding proteins"/>
    <property type="match status" value="1"/>
</dbReference>
<dbReference type="CDD" id="cd13831">
    <property type="entry name" value="HU"/>
    <property type="match status" value="1"/>
</dbReference>
<comment type="function">
    <text evidence="1">Histone-like DNA-binding protein which is capable of wrapping DNA to stabilize it, and thus to prevent its denaturation under extreme environmental conditions.</text>
</comment>
<dbReference type="PANTHER" id="PTHR33175">
    <property type="entry name" value="DNA-BINDING PROTEIN HU"/>
    <property type="match status" value="1"/>
</dbReference>
<dbReference type="GO" id="GO:1990178">
    <property type="term" value="C:HU-DNA complex"/>
    <property type="evidence" value="ECO:0007669"/>
    <property type="project" value="UniProtKB-ARBA"/>
</dbReference>
<dbReference type="GO" id="GO:0006270">
    <property type="term" value="P:DNA replication initiation"/>
    <property type="evidence" value="ECO:0007669"/>
    <property type="project" value="UniProtKB-ARBA"/>
</dbReference>
<dbReference type="GO" id="GO:1990103">
    <property type="term" value="C:DnaA-HU complex"/>
    <property type="evidence" value="ECO:0007669"/>
    <property type="project" value="UniProtKB-ARBA"/>
</dbReference>
<dbReference type="GO" id="GO:0006351">
    <property type="term" value="P:DNA-templated transcription"/>
    <property type="evidence" value="ECO:0007669"/>
    <property type="project" value="UniProtKB-ARBA"/>
</dbReference>
<dbReference type="GO" id="GO:0042802">
    <property type="term" value="F:identical protein binding"/>
    <property type="evidence" value="ECO:0007669"/>
    <property type="project" value="UniProtKB-ARBA"/>
</dbReference>
<dbReference type="GO" id="GO:0003677">
    <property type="term" value="F:DNA binding"/>
    <property type="evidence" value="ECO:0007669"/>
    <property type="project" value="UniProtKB-KW"/>
</dbReference>
<dbReference type="SUPFAM" id="SSF47729">
    <property type="entry name" value="IHF-like DNA-binding proteins"/>
    <property type="match status" value="1"/>
</dbReference>
<accession>Q2W8M9</accession>
<dbReference type="InterPro" id="IPR000119">
    <property type="entry name" value="Hist_DNA-bd"/>
</dbReference>
<evidence type="ECO:0000256" key="2">
    <source>
        <dbReference type="ARBA" id="ARBA00010529"/>
    </source>
</evidence>
<dbReference type="PROSITE" id="PS00045">
    <property type="entry name" value="HISTONE_LIKE"/>
    <property type="match status" value="1"/>
</dbReference>
<keyword evidence="7" id="KW-1185">Reference proteome</keyword>
<dbReference type="GO" id="GO:0030527">
    <property type="term" value="F:structural constituent of chromatin"/>
    <property type="evidence" value="ECO:0007669"/>
    <property type="project" value="InterPro"/>
</dbReference>
<keyword evidence="4 6" id="KW-0238">DNA-binding</keyword>
<protein>
    <submittedName>
        <fullName evidence="6">Bacterial nucleoid DNA-binding protein</fullName>
    </submittedName>
</protein>
<dbReference type="Pfam" id="PF00216">
    <property type="entry name" value="Bac_DNA_binding"/>
    <property type="match status" value="1"/>
</dbReference>
<dbReference type="HOGENOM" id="CLU_105066_3_3_5"/>
<dbReference type="GO" id="GO:0030261">
    <property type="term" value="P:chromosome condensation"/>
    <property type="evidence" value="ECO:0007669"/>
    <property type="project" value="UniProtKB-KW"/>
</dbReference>
<evidence type="ECO:0000256" key="1">
    <source>
        <dbReference type="ARBA" id="ARBA00003819"/>
    </source>
</evidence>
<comment type="similarity">
    <text evidence="2 5">Belongs to the bacterial histone-like protein family.</text>
</comment>
<name>Q2W8M9_PARM1</name>
<organism evidence="6 7">
    <name type="scientific">Paramagnetospirillum magneticum (strain ATCC 700264 / AMB-1)</name>
    <name type="common">Magnetospirillum magneticum</name>
    <dbReference type="NCBI Taxonomy" id="342108"/>
    <lineage>
        <taxon>Bacteria</taxon>
        <taxon>Pseudomonadati</taxon>
        <taxon>Pseudomonadota</taxon>
        <taxon>Alphaproteobacteria</taxon>
        <taxon>Rhodospirillales</taxon>
        <taxon>Magnetospirillaceae</taxon>
        <taxon>Paramagnetospirillum</taxon>
    </lineage>
</organism>
<evidence type="ECO:0000256" key="4">
    <source>
        <dbReference type="ARBA" id="ARBA00023125"/>
    </source>
</evidence>
<dbReference type="InterPro" id="IPR020816">
    <property type="entry name" value="Histone-like_DNA-bd_CS"/>
</dbReference>
<dbReference type="SMART" id="SM00411">
    <property type="entry name" value="BHL"/>
    <property type="match status" value="1"/>
</dbReference>
<sequence length="110" mass="11603">MPVRRAIRYSHAFRREGQMNKSELIAAVADGANMTKADAASAIDAVFEAVTAAMKSGDDVRLVGFGSFSVSARPAREGRNPQTGKTLTIAASKSAKFTAGKSLKDTINGR</sequence>
<keyword evidence="3" id="KW-0226">DNA condensation</keyword>